<reference evidence="1 2" key="1">
    <citation type="journal article" date="2024" name="Ann. Entomol. Soc. Am.">
        <title>Genomic analyses of the southern and eastern yellowjacket wasps (Hymenoptera: Vespidae) reveal evolutionary signatures of social life.</title>
        <authorList>
            <person name="Catto M.A."/>
            <person name="Caine P.B."/>
            <person name="Orr S.E."/>
            <person name="Hunt B.G."/>
            <person name="Goodisman M.A.D."/>
        </authorList>
    </citation>
    <scope>NUCLEOTIDE SEQUENCE [LARGE SCALE GENOMIC DNA]</scope>
    <source>
        <strain evidence="1">232</strain>
        <tissue evidence="1">Head and thorax</tissue>
    </source>
</reference>
<accession>A0ABD2D3N9</accession>
<comment type="caution">
    <text evidence="1">The sequence shown here is derived from an EMBL/GenBank/DDBJ whole genome shotgun (WGS) entry which is preliminary data.</text>
</comment>
<evidence type="ECO:0000313" key="1">
    <source>
        <dbReference type="EMBL" id="KAL2751173.1"/>
    </source>
</evidence>
<organism evidence="1 2">
    <name type="scientific">Vespula maculifrons</name>
    <name type="common">Eastern yellow jacket</name>
    <name type="synonym">Wasp</name>
    <dbReference type="NCBI Taxonomy" id="7453"/>
    <lineage>
        <taxon>Eukaryota</taxon>
        <taxon>Metazoa</taxon>
        <taxon>Ecdysozoa</taxon>
        <taxon>Arthropoda</taxon>
        <taxon>Hexapoda</taxon>
        <taxon>Insecta</taxon>
        <taxon>Pterygota</taxon>
        <taxon>Neoptera</taxon>
        <taxon>Endopterygota</taxon>
        <taxon>Hymenoptera</taxon>
        <taxon>Apocrita</taxon>
        <taxon>Aculeata</taxon>
        <taxon>Vespoidea</taxon>
        <taxon>Vespidae</taxon>
        <taxon>Vespinae</taxon>
        <taxon>Vespula</taxon>
    </lineage>
</organism>
<gene>
    <name evidence="1" type="ORF">V1477_000331</name>
</gene>
<dbReference type="Proteomes" id="UP001607303">
    <property type="component" value="Unassembled WGS sequence"/>
</dbReference>
<sequence length="224" mass="25070">MLLFAEREELEWDGDIEYEIDELRSELSVRLAITLAILFYCILTETIMKKFIKSNQGCRLRSYLTVATDRFHVAKDTSVGNPTKSTLGTSFKSCQKFVRGALGWHGELWKLMNQPPMLVTVALPSSTEGTYLLKHSQQAPTDTSSLATSNFLAEQKRGCGKAFVDLRSAEIASNTVAAFSGSETTFIALHRTVFFLSPRGLVIPGFSLIELTPLWLRFSYKDIV</sequence>
<evidence type="ECO:0000313" key="2">
    <source>
        <dbReference type="Proteomes" id="UP001607303"/>
    </source>
</evidence>
<protein>
    <submittedName>
        <fullName evidence="1">Uncharacterized protein</fullName>
    </submittedName>
</protein>
<keyword evidence="2" id="KW-1185">Reference proteome</keyword>
<proteinExistence type="predicted"/>
<dbReference type="EMBL" id="JAYRBN010000007">
    <property type="protein sequence ID" value="KAL2751173.1"/>
    <property type="molecule type" value="Genomic_DNA"/>
</dbReference>
<dbReference type="AlphaFoldDB" id="A0ABD2D3N9"/>
<name>A0ABD2D3N9_VESMC</name>